<organism evidence="7 8">
    <name type="scientific">Anopheles quadriannulatus</name>
    <name type="common">Mosquito</name>
    <dbReference type="NCBI Taxonomy" id="34691"/>
    <lineage>
        <taxon>Eukaryota</taxon>
        <taxon>Metazoa</taxon>
        <taxon>Ecdysozoa</taxon>
        <taxon>Arthropoda</taxon>
        <taxon>Hexapoda</taxon>
        <taxon>Insecta</taxon>
        <taxon>Pterygota</taxon>
        <taxon>Neoptera</taxon>
        <taxon>Endopterygota</taxon>
        <taxon>Diptera</taxon>
        <taxon>Nematocera</taxon>
        <taxon>Culicoidea</taxon>
        <taxon>Culicidae</taxon>
        <taxon>Anophelinae</taxon>
        <taxon>Anopheles</taxon>
    </lineage>
</organism>
<evidence type="ECO:0000313" key="7">
    <source>
        <dbReference type="EnsemblMetazoa" id="AQUA007834-PA"/>
    </source>
</evidence>
<evidence type="ECO:0000256" key="5">
    <source>
        <dbReference type="SAM" id="SignalP"/>
    </source>
</evidence>
<proteinExistence type="predicted"/>
<evidence type="ECO:0000256" key="4">
    <source>
        <dbReference type="PROSITE-ProRule" id="PRU00134"/>
    </source>
</evidence>
<dbReference type="Proteomes" id="UP000076407">
    <property type="component" value="Unassembled WGS sequence"/>
</dbReference>
<dbReference type="SUPFAM" id="SSF144232">
    <property type="entry name" value="HIT/MYND zinc finger-like"/>
    <property type="match status" value="2"/>
</dbReference>
<keyword evidence="5" id="KW-0732">Signal</keyword>
<dbReference type="PROSITE" id="PS01360">
    <property type="entry name" value="ZF_MYND_1"/>
    <property type="match status" value="1"/>
</dbReference>
<dbReference type="STRING" id="34691.A0A182XDD3"/>
<dbReference type="EnsemblMetazoa" id="AQUA007834-RA">
    <property type="protein sequence ID" value="AQUA007834-PA"/>
    <property type="gene ID" value="AQUA007834"/>
</dbReference>
<dbReference type="InterPro" id="IPR046824">
    <property type="entry name" value="Mss51-like_C"/>
</dbReference>
<feature type="signal peptide" evidence="5">
    <location>
        <begin position="1"/>
        <end position="25"/>
    </location>
</feature>
<evidence type="ECO:0000313" key="8">
    <source>
        <dbReference type="Proteomes" id="UP000076407"/>
    </source>
</evidence>
<keyword evidence="1" id="KW-0479">Metal-binding</keyword>
<dbReference type="GO" id="GO:0008270">
    <property type="term" value="F:zinc ion binding"/>
    <property type="evidence" value="ECO:0007669"/>
    <property type="project" value="UniProtKB-KW"/>
</dbReference>
<dbReference type="Pfam" id="PF20179">
    <property type="entry name" value="MSS51_C"/>
    <property type="match status" value="1"/>
</dbReference>
<evidence type="ECO:0000256" key="1">
    <source>
        <dbReference type="ARBA" id="ARBA00022723"/>
    </source>
</evidence>
<dbReference type="Pfam" id="PF01753">
    <property type="entry name" value="zf-MYND"/>
    <property type="match status" value="2"/>
</dbReference>
<sequence length="515" mass="58464">MSTKAVLFGAFCLHFLETLPCTVEATRCASILERRSHHSIILCHSKPTSILIPHPCAMASEYPNFNPNKCNVCFLESPIAKPSVPAAGPLLLCKKCKLIKYCSKKHQTYDAPSHKEFCTAVQSVLQKSGTDHVLRCAESFLGKRFNSNPENLTAFMNHVHCTGLLISKILQRPLYHHENQMLSFPALCNVCLEYRAERLFFCDNCQQVAYCSEEHQQSDREAHAKWCDGLRLNFYYGIDTTNCATKLYPNFDFEQDETSQKPFPKDTFELLSAAAGRDIQTSLTEPGLELAQELENINAAGIFSPVGTILHVLRTVGLQHELEEELNVFVLGAEQDYLCFNPVTEAVLFRFLPKLRRLRLYLIGPNVNDAASSVMHFMNNRTVEVEVYRYLFHKLPPQFKLPKPHLAVAFNCGFNEFFGTGKHTWDETIRQLLTIPNVPLAFTSYTQREAIEDAAIVDLTGQTMPDTCGKLVFMRRNVTNPFHNPVPMRNPNRDDKTDVLYYENGYLSICVMQAD</sequence>
<dbReference type="InterPro" id="IPR002893">
    <property type="entry name" value="Znf_MYND"/>
</dbReference>
<keyword evidence="2 4" id="KW-0863">Zinc-finger</keyword>
<feature type="domain" description="MYND-type" evidence="6">
    <location>
        <begin position="188"/>
        <end position="227"/>
    </location>
</feature>
<accession>A0A182XDD3</accession>
<dbReference type="Gene3D" id="6.10.140.2220">
    <property type="match status" value="2"/>
</dbReference>
<feature type="domain" description="MYND-type" evidence="6">
    <location>
        <begin position="70"/>
        <end position="118"/>
    </location>
</feature>
<keyword evidence="3" id="KW-0862">Zinc</keyword>
<keyword evidence="8" id="KW-1185">Reference proteome</keyword>
<evidence type="ECO:0000259" key="6">
    <source>
        <dbReference type="PROSITE" id="PS50865"/>
    </source>
</evidence>
<feature type="chain" id="PRO_5045154790" description="MYND-type domain-containing protein" evidence="5">
    <location>
        <begin position="26"/>
        <end position="515"/>
    </location>
</feature>
<evidence type="ECO:0000256" key="3">
    <source>
        <dbReference type="ARBA" id="ARBA00022833"/>
    </source>
</evidence>
<dbReference type="AlphaFoldDB" id="A0A182XDD3"/>
<dbReference type="PANTHER" id="PTHR28069">
    <property type="entry name" value="GH20023P"/>
    <property type="match status" value="1"/>
</dbReference>
<dbReference type="PROSITE" id="PS50865">
    <property type="entry name" value="ZF_MYND_2"/>
    <property type="match status" value="2"/>
</dbReference>
<evidence type="ECO:0000256" key="2">
    <source>
        <dbReference type="ARBA" id="ARBA00022771"/>
    </source>
</evidence>
<dbReference type="VEuPathDB" id="VectorBase:AQUA007834"/>
<reference evidence="7" key="1">
    <citation type="submission" date="2020-05" db="UniProtKB">
        <authorList>
            <consortium name="EnsemblMetazoa"/>
        </authorList>
    </citation>
    <scope>IDENTIFICATION</scope>
    <source>
        <strain evidence="7">SANGQUA</strain>
    </source>
</reference>
<dbReference type="PANTHER" id="PTHR28069:SF2">
    <property type="entry name" value="GH20023P"/>
    <property type="match status" value="1"/>
</dbReference>
<name>A0A182XDD3_ANOQN</name>
<protein>
    <recommendedName>
        <fullName evidence="6">MYND-type domain-containing protein</fullName>
    </recommendedName>
</protein>